<dbReference type="GO" id="GO:0005777">
    <property type="term" value="C:peroxisome"/>
    <property type="evidence" value="ECO:0007669"/>
    <property type="project" value="TreeGrafter"/>
</dbReference>
<organism evidence="7 8">
    <name type="scientific">Aureobasidium vineae</name>
    <dbReference type="NCBI Taxonomy" id="2773715"/>
    <lineage>
        <taxon>Eukaryota</taxon>
        <taxon>Fungi</taxon>
        <taxon>Dikarya</taxon>
        <taxon>Ascomycota</taxon>
        <taxon>Pezizomycotina</taxon>
        <taxon>Dothideomycetes</taxon>
        <taxon>Dothideomycetidae</taxon>
        <taxon>Dothideales</taxon>
        <taxon>Saccotheciaceae</taxon>
        <taxon>Aureobasidium</taxon>
    </lineage>
</organism>
<proteinExistence type="inferred from homology"/>
<feature type="active site" description="Nucleophile" evidence="5">
    <location>
        <position position="15"/>
    </location>
</feature>
<dbReference type="InterPro" id="IPR036249">
    <property type="entry name" value="Thioredoxin-like_sf"/>
</dbReference>
<dbReference type="Pfam" id="PF01323">
    <property type="entry name" value="DSBA"/>
    <property type="match status" value="1"/>
</dbReference>
<dbReference type="InterPro" id="IPR001853">
    <property type="entry name" value="DSBA-like_thioredoxin_dom"/>
</dbReference>
<comment type="caution">
    <text evidence="7">The sequence shown here is derived from an EMBL/GenBank/DDBJ whole genome shotgun (WGS) entry which is preliminary data.</text>
</comment>
<dbReference type="GO" id="GO:0006749">
    <property type="term" value="P:glutathione metabolic process"/>
    <property type="evidence" value="ECO:0007669"/>
    <property type="project" value="TreeGrafter"/>
</dbReference>
<evidence type="ECO:0000259" key="6">
    <source>
        <dbReference type="Pfam" id="PF01323"/>
    </source>
</evidence>
<dbReference type="Gene3D" id="3.40.30.10">
    <property type="entry name" value="Glutaredoxin"/>
    <property type="match status" value="1"/>
</dbReference>
<protein>
    <recommendedName>
        <fullName evidence="4">Glutathione S-transferase kappa</fullName>
        <ecNumber evidence="4">2.5.1.18</ecNumber>
    </recommendedName>
</protein>
<dbReference type="Proteomes" id="UP000716446">
    <property type="component" value="Unassembled WGS sequence"/>
</dbReference>
<evidence type="ECO:0000256" key="2">
    <source>
        <dbReference type="ARBA" id="ARBA00022679"/>
    </source>
</evidence>
<sequence length="220" mass="24745">MAQRPKLTLFVDIVSPFAYMAFHVLQRSQAFKQVEITYIPIFLGGVMKACNNRPPISITNKAAYIESDRKRWSKYANIPMGDHMPKDFPPMTLHVMRALAVVEQQQPEKLQDSIAVLYKGMWVDGKTVHKPEVFEAVLAEVLGKEGAKSVVEQSTKPEAKAKLQANTDLAFKEGAFGLPWFVATNKEGVTEKYWGFDHLGQVVEHLGLDRGQAKELRAML</sequence>
<dbReference type="InterPro" id="IPR051924">
    <property type="entry name" value="GST_Kappa/NadH"/>
</dbReference>
<reference evidence="7" key="1">
    <citation type="submission" date="2020-06" db="EMBL/GenBank/DDBJ databases">
        <authorList>
            <person name="Onetto C."/>
        </authorList>
    </citation>
    <scope>NUCLEOTIDE SEQUENCE</scope>
</reference>
<evidence type="ECO:0000256" key="1">
    <source>
        <dbReference type="ARBA" id="ARBA00006494"/>
    </source>
</evidence>
<feature type="domain" description="DSBA-like thioredoxin" evidence="6">
    <location>
        <begin position="7"/>
        <end position="206"/>
    </location>
</feature>
<name>A0A9N8J6T0_9PEZI</name>
<dbReference type="PANTHER" id="PTHR42943">
    <property type="entry name" value="GLUTATHIONE S-TRANSFERASE KAPPA"/>
    <property type="match status" value="1"/>
</dbReference>
<evidence type="ECO:0000256" key="4">
    <source>
        <dbReference type="PIRNR" id="PIRNR006386"/>
    </source>
</evidence>
<evidence type="ECO:0000256" key="3">
    <source>
        <dbReference type="ARBA" id="ARBA00047960"/>
    </source>
</evidence>
<dbReference type="EMBL" id="CAIJEN010000001">
    <property type="protein sequence ID" value="CAD0081600.1"/>
    <property type="molecule type" value="Genomic_DNA"/>
</dbReference>
<keyword evidence="8" id="KW-1185">Reference proteome</keyword>
<dbReference type="SUPFAM" id="SSF52833">
    <property type="entry name" value="Thioredoxin-like"/>
    <property type="match status" value="1"/>
</dbReference>
<dbReference type="GO" id="GO:0005739">
    <property type="term" value="C:mitochondrion"/>
    <property type="evidence" value="ECO:0007669"/>
    <property type="project" value="TreeGrafter"/>
</dbReference>
<dbReference type="PIRSF" id="PIRSF006386">
    <property type="entry name" value="HCCAis_GSTk"/>
    <property type="match status" value="1"/>
</dbReference>
<evidence type="ECO:0000256" key="5">
    <source>
        <dbReference type="PIRSR" id="PIRSR006386-1"/>
    </source>
</evidence>
<comment type="similarity">
    <text evidence="1 4">Belongs to the GST superfamily. Kappa family.</text>
</comment>
<evidence type="ECO:0000313" key="8">
    <source>
        <dbReference type="Proteomes" id="UP000716446"/>
    </source>
</evidence>
<accession>A0A9N8J6T0</accession>
<gene>
    <name evidence="7" type="ORF">AWRI4619_LOCUS167</name>
</gene>
<comment type="catalytic activity">
    <reaction evidence="3 4">
        <text>RX + glutathione = an S-substituted glutathione + a halide anion + H(+)</text>
        <dbReference type="Rhea" id="RHEA:16437"/>
        <dbReference type="ChEBI" id="CHEBI:15378"/>
        <dbReference type="ChEBI" id="CHEBI:16042"/>
        <dbReference type="ChEBI" id="CHEBI:17792"/>
        <dbReference type="ChEBI" id="CHEBI:57925"/>
        <dbReference type="ChEBI" id="CHEBI:90779"/>
        <dbReference type="EC" id="2.5.1.18"/>
    </reaction>
</comment>
<dbReference type="EC" id="2.5.1.18" evidence="4"/>
<dbReference type="AlphaFoldDB" id="A0A9N8J6T0"/>
<dbReference type="GO" id="GO:0004602">
    <property type="term" value="F:glutathione peroxidase activity"/>
    <property type="evidence" value="ECO:0007669"/>
    <property type="project" value="TreeGrafter"/>
</dbReference>
<evidence type="ECO:0000313" key="7">
    <source>
        <dbReference type="EMBL" id="CAD0081600.1"/>
    </source>
</evidence>
<keyword evidence="2 4" id="KW-0808">Transferase</keyword>
<dbReference type="GO" id="GO:0004364">
    <property type="term" value="F:glutathione transferase activity"/>
    <property type="evidence" value="ECO:0007669"/>
    <property type="project" value="UniProtKB-UniRule"/>
</dbReference>
<dbReference type="FunFam" id="3.40.30.10:FF:000096">
    <property type="entry name" value="Glutathione S-transferase kappa"/>
    <property type="match status" value="1"/>
</dbReference>
<dbReference type="InterPro" id="IPR014440">
    <property type="entry name" value="HCCAis_GSTk"/>
</dbReference>
<dbReference type="PANTHER" id="PTHR42943:SF2">
    <property type="entry name" value="GLUTATHIONE S-TRANSFERASE KAPPA 1"/>
    <property type="match status" value="1"/>
</dbReference>